<dbReference type="InterPro" id="IPR022385">
    <property type="entry name" value="Rhs_assc_core"/>
</dbReference>
<dbReference type="GO" id="GO:0016787">
    <property type="term" value="F:hydrolase activity"/>
    <property type="evidence" value="ECO:0007669"/>
    <property type="project" value="UniProtKB-KW"/>
</dbReference>
<dbReference type="EMBL" id="CP037423">
    <property type="protein sequence ID" value="QDV45594.1"/>
    <property type="molecule type" value="Genomic_DNA"/>
</dbReference>
<dbReference type="AlphaFoldDB" id="A0A518HXW5"/>
<dbReference type="KEGG" id="snep:Enr13x_54730"/>
<keyword evidence="1" id="KW-0378">Hydrolase</keyword>
<accession>A0A518HXW5</accession>
<dbReference type="Proteomes" id="UP000319004">
    <property type="component" value="Chromosome"/>
</dbReference>
<gene>
    <name evidence="1" type="primary">wapA_16</name>
    <name evidence="1" type="ORF">Enr13x_54730</name>
</gene>
<dbReference type="OrthoDB" id="291501at2"/>
<name>A0A518HXW5_9BACT</name>
<dbReference type="EC" id="3.1.-.-" evidence="1"/>
<dbReference type="PANTHER" id="PTHR32305">
    <property type="match status" value="1"/>
</dbReference>
<dbReference type="Gene3D" id="2.180.10.10">
    <property type="entry name" value="RHS repeat-associated core"/>
    <property type="match status" value="1"/>
</dbReference>
<reference evidence="1 2" key="1">
    <citation type="submission" date="2019-03" db="EMBL/GenBank/DDBJ databases">
        <title>Deep-cultivation of Planctomycetes and their phenomic and genomic characterization uncovers novel biology.</title>
        <authorList>
            <person name="Wiegand S."/>
            <person name="Jogler M."/>
            <person name="Boedeker C."/>
            <person name="Pinto D."/>
            <person name="Vollmers J."/>
            <person name="Rivas-Marin E."/>
            <person name="Kohn T."/>
            <person name="Peeters S.H."/>
            <person name="Heuer A."/>
            <person name="Rast P."/>
            <person name="Oberbeckmann S."/>
            <person name="Bunk B."/>
            <person name="Jeske O."/>
            <person name="Meyerdierks A."/>
            <person name="Storesund J.E."/>
            <person name="Kallscheuer N."/>
            <person name="Luecker S."/>
            <person name="Lage O.M."/>
            <person name="Pohl T."/>
            <person name="Merkel B.J."/>
            <person name="Hornburger P."/>
            <person name="Mueller R.-W."/>
            <person name="Bruemmer F."/>
            <person name="Labrenz M."/>
            <person name="Spormann A.M."/>
            <person name="Op den Camp H."/>
            <person name="Overmann J."/>
            <person name="Amann R."/>
            <person name="Jetten M.S.M."/>
            <person name="Mascher T."/>
            <person name="Medema M.H."/>
            <person name="Devos D.P."/>
            <person name="Kaster A.-K."/>
            <person name="Ovreas L."/>
            <person name="Rohde M."/>
            <person name="Galperin M.Y."/>
            <person name="Jogler C."/>
        </authorList>
    </citation>
    <scope>NUCLEOTIDE SEQUENCE [LARGE SCALE GENOMIC DNA]</scope>
    <source>
        <strain evidence="1 2">Enr13</strain>
    </source>
</reference>
<dbReference type="NCBIfam" id="TIGR03696">
    <property type="entry name" value="Rhs_assc_core"/>
    <property type="match status" value="1"/>
</dbReference>
<keyword evidence="2" id="KW-1185">Reference proteome</keyword>
<dbReference type="PANTHER" id="PTHR32305:SF15">
    <property type="entry name" value="PROTEIN RHSA-RELATED"/>
    <property type="match status" value="1"/>
</dbReference>
<evidence type="ECO:0000313" key="2">
    <source>
        <dbReference type="Proteomes" id="UP000319004"/>
    </source>
</evidence>
<protein>
    <submittedName>
        <fullName evidence="1">tRNA3(Ser)-specific nuclease WapA</fullName>
        <ecNumber evidence="1">3.1.-.-</ecNumber>
    </submittedName>
</protein>
<organism evidence="1 2">
    <name type="scientific">Stieleria neptunia</name>
    <dbReference type="NCBI Taxonomy" id="2527979"/>
    <lineage>
        <taxon>Bacteria</taxon>
        <taxon>Pseudomonadati</taxon>
        <taxon>Planctomycetota</taxon>
        <taxon>Planctomycetia</taxon>
        <taxon>Pirellulales</taxon>
        <taxon>Pirellulaceae</taxon>
        <taxon>Stieleria</taxon>
    </lineage>
</organism>
<dbReference type="RefSeq" id="WP_145389838.1">
    <property type="nucleotide sequence ID" value="NZ_CP037423.1"/>
</dbReference>
<evidence type="ECO:0000313" key="1">
    <source>
        <dbReference type="EMBL" id="QDV45594.1"/>
    </source>
</evidence>
<proteinExistence type="predicted"/>
<sequence>MLVHRSSRRQTLRRRLARHRAGGVKSCADSKQIRSCKTVSPSSCIRGKSRTESDASSIKLAFRYHGTQQYSVTALTDSSGTIKERYAYDAYGGLSIFDGSGTARTSTAEGNRYTYTGREWDDVLDLYHYRARMYDSVSGRFLSRDPIGYSGSTWNLFELVQSSPLDSLDPSGLVQLCSELLCAKKRCIDKSSLSDSSKTLLKTFADNSFQECNNELAPYAVAEAVRLALLELGLDLQPDPFRVDEDKAGLTIHQILQILGSGINATPSVTISGSRAWTIRLPSGWELKIYEQPGGSFRAAVGNPTFSASHVVDAACWLSGVSPNGANSESYGGFVVHDAGYANQLEKLRKAGCGCLNASLFSQLLANPNFGPGPTIAPRN</sequence>
<dbReference type="InterPro" id="IPR050708">
    <property type="entry name" value="T6SS_VgrG/RHS"/>
</dbReference>